<proteinExistence type="predicted"/>
<dbReference type="Proteomes" id="UP000190787">
    <property type="component" value="Unassembled WGS sequence"/>
</dbReference>
<dbReference type="EMBL" id="MPZV01000001">
    <property type="protein sequence ID" value="OOY24890.1"/>
    <property type="molecule type" value="Genomic_DNA"/>
</dbReference>
<sequence length="96" mass="10877">MELSNHETLLLTSLVNRRRDVLKSLNVRLYEQMCKLGFEKETVSILSSGACQAAKQRFDLAEEFLAEGTICDNVEEHTRYVSQISSALEALLRDSL</sequence>
<accession>A0ABX3N1Z3</accession>
<name>A0ABX3N1Z3_9RHOB</name>
<evidence type="ECO:0000313" key="1">
    <source>
        <dbReference type="EMBL" id="OOY24890.1"/>
    </source>
</evidence>
<keyword evidence="2" id="KW-1185">Reference proteome</keyword>
<reference evidence="1 2" key="1">
    <citation type="submission" date="2016-11" db="EMBL/GenBank/DDBJ databases">
        <title>A multilocus sequence analysis scheme for characterization of bacteria in the genus Thioclava.</title>
        <authorList>
            <person name="Liu Y."/>
            <person name="Shao Z."/>
        </authorList>
    </citation>
    <scope>NUCLEOTIDE SEQUENCE [LARGE SCALE GENOMIC DNA]</scope>
    <source>
        <strain evidence="1 2">TAW-CT134</strain>
    </source>
</reference>
<gene>
    <name evidence="1" type="ORF">BMI91_00090</name>
</gene>
<organism evidence="1 2">
    <name type="scientific">Thioclava sediminum</name>
    <dbReference type="NCBI Taxonomy" id="1915319"/>
    <lineage>
        <taxon>Bacteria</taxon>
        <taxon>Pseudomonadati</taxon>
        <taxon>Pseudomonadota</taxon>
        <taxon>Alphaproteobacteria</taxon>
        <taxon>Rhodobacterales</taxon>
        <taxon>Paracoccaceae</taxon>
        <taxon>Thioclava</taxon>
    </lineage>
</organism>
<comment type="caution">
    <text evidence="1">The sequence shown here is derived from an EMBL/GenBank/DDBJ whole genome shotgun (WGS) entry which is preliminary data.</text>
</comment>
<protein>
    <submittedName>
        <fullName evidence="1">Uncharacterized protein</fullName>
    </submittedName>
</protein>
<evidence type="ECO:0000313" key="2">
    <source>
        <dbReference type="Proteomes" id="UP000190787"/>
    </source>
</evidence>